<name>A0A242A2S5_9ENTE</name>
<comment type="caution">
    <text evidence="1">The sequence shown here is derived from an EMBL/GenBank/DDBJ whole genome shotgun (WGS) entry which is preliminary data.</text>
</comment>
<gene>
    <name evidence="1" type="ORF">A5886_000406</name>
</gene>
<dbReference type="EMBL" id="NGKU01000001">
    <property type="protein sequence ID" value="OTN75336.1"/>
    <property type="molecule type" value="Genomic_DNA"/>
</dbReference>
<evidence type="ECO:0000313" key="1">
    <source>
        <dbReference type="EMBL" id="OTN75336.1"/>
    </source>
</evidence>
<dbReference type="Proteomes" id="UP000195043">
    <property type="component" value="Unassembled WGS sequence"/>
</dbReference>
<protein>
    <recommendedName>
        <fullName evidence="3">GAF domain-containing protein</fullName>
    </recommendedName>
</protein>
<dbReference type="OrthoDB" id="2360948at2"/>
<reference evidence="1 2" key="1">
    <citation type="submission" date="2017-05" db="EMBL/GenBank/DDBJ databases">
        <title>The Genome Sequence of Enterococcus sp. 8G7_MSG3316.</title>
        <authorList>
            <consortium name="The Broad Institute Genomics Platform"/>
            <consortium name="The Broad Institute Genomic Center for Infectious Diseases"/>
            <person name="Earl A."/>
            <person name="Manson A."/>
            <person name="Schwartman J."/>
            <person name="Gilmore M."/>
            <person name="Abouelleil A."/>
            <person name="Cao P."/>
            <person name="Chapman S."/>
            <person name="Cusick C."/>
            <person name="Shea T."/>
            <person name="Young S."/>
            <person name="Neafsey D."/>
            <person name="Nusbaum C."/>
            <person name="Birren B."/>
        </authorList>
    </citation>
    <scope>NUCLEOTIDE SEQUENCE [LARGE SCALE GENOMIC DNA]</scope>
    <source>
        <strain evidence="1 2">8G7_MSG3316</strain>
    </source>
</reference>
<dbReference type="SUPFAM" id="SSF55781">
    <property type="entry name" value="GAF domain-like"/>
    <property type="match status" value="1"/>
</dbReference>
<dbReference type="AlphaFoldDB" id="A0A242A2S5"/>
<dbReference type="Gene3D" id="3.30.450.40">
    <property type="match status" value="1"/>
</dbReference>
<proteinExistence type="predicted"/>
<keyword evidence="2" id="KW-1185">Reference proteome</keyword>
<accession>A0A242A2S5</accession>
<organism evidence="1 2">
    <name type="scientific">Candidatus Enterococcus testudinis</name>
    <dbReference type="NCBI Taxonomy" id="1834191"/>
    <lineage>
        <taxon>Bacteria</taxon>
        <taxon>Bacillati</taxon>
        <taxon>Bacillota</taxon>
        <taxon>Bacilli</taxon>
        <taxon>Lactobacillales</taxon>
        <taxon>Enterococcaceae</taxon>
        <taxon>Enterococcus</taxon>
    </lineage>
</organism>
<dbReference type="STRING" id="1834191.A5886_000406"/>
<dbReference type="RefSeq" id="WP_086273397.1">
    <property type="nucleotide sequence ID" value="NZ_NGKU01000001.1"/>
</dbReference>
<evidence type="ECO:0000313" key="2">
    <source>
        <dbReference type="Proteomes" id="UP000195043"/>
    </source>
</evidence>
<dbReference type="InterPro" id="IPR029016">
    <property type="entry name" value="GAF-like_dom_sf"/>
</dbReference>
<evidence type="ECO:0008006" key="3">
    <source>
        <dbReference type="Google" id="ProtNLM"/>
    </source>
</evidence>
<sequence>MNEIQGWIEEKQQGWPYDFLGIALNTSAAYDAKEIRWLYVAGNKSDAYRKIRLHVGHGIAGLVWKTARMQEAKAILEHPQIFADYPIARLERLTTVLAVPVLQEHEVIAVLACGYRDDSVFAFDDRTRLTQAAIDLSKLLE</sequence>